<evidence type="ECO:0000313" key="5">
    <source>
        <dbReference type="Proteomes" id="UP000218041"/>
    </source>
</evidence>
<protein>
    <submittedName>
        <fullName evidence="2">SAM-dependent methyltransferase</fullName>
    </submittedName>
</protein>
<evidence type="ECO:0000313" key="3">
    <source>
        <dbReference type="EMBL" id="PAT11432.1"/>
    </source>
</evidence>
<dbReference type="Proteomes" id="UP000215771">
    <property type="component" value="Unassembled WGS sequence"/>
</dbReference>
<dbReference type="Pfam" id="PF18096">
    <property type="entry name" value="Thump_like"/>
    <property type="match status" value="1"/>
</dbReference>
<feature type="domain" description="THUMP-like" evidence="1">
    <location>
        <begin position="314"/>
        <end position="381"/>
    </location>
</feature>
<evidence type="ECO:0000313" key="2">
    <source>
        <dbReference type="EMBL" id="PAJ70520.1"/>
    </source>
</evidence>
<dbReference type="EMBL" id="NQMQ01000009">
    <property type="protein sequence ID" value="PAJ70520.1"/>
    <property type="molecule type" value="Genomic_DNA"/>
</dbReference>
<evidence type="ECO:0000313" key="4">
    <source>
        <dbReference type="Proteomes" id="UP000215771"/>
    </source>
</evidence>
<gene>
    <name evidence="2" type="ORF">CIG21_04225</name>
    <name evidence="3" type="ORF">CKJ80_01915</name>
</gene>
<dbReference type="Gene3D" id="3.40.50.150">
    <property type="entry name" value="Vaccinia Virus protein VP39"/>
    <property type="match status" value="1"/>
</dbReference>
<dbReference type="AlphaFoldDB" id="A0A269PGP3"/>
<dbReference type="EMBL" id="NSGP01000002">
    <property type="protein sequence ID" value="PAT11432.1"/>
    <property type="molecule type" value="Genomic_DNA"/>
</dbReference>
<proteinExistence type="predicted"/>
<dbReference type="InterPro" id="IPR029063">
    <property type="entry name" value="SAM-dependent_MTases_sf"/>
</dbReference>
<keyword evidence="2" id="KW-0808">Transferase</keyword>
<reference evidence="2 4" key="2">
    <citation type="submission" date="2017-08" db="EMBL/GenBank/DDBJ databases">
        <authorList>
            <person name="de Groot N.N."/>
        </authorList>
    </citation>
    <scope>NUCLEOTIDE SEQUENCE [LARGE SCALE GENOMIC DNA]</scope>
    <source>
        <strain evidence="2 4">NBT06-6</strain>
    </source>
</reference>
<name>A0A269PGP3_9CORY</name>
<comment type="caution">
    <text evidence="2">The sequence shown here is derived from an EMBL/GenBank/DDBJ whole genome shotgun (WGS) entry which is preliminary data.</text>
</comment>
<accession>A0A269PGP3</accession>
<dbReference type="InterPro" id="IPR041497">
    <property type="entry name" value="Thump-like"/>
</dbReference>
<dbReference type="GO" id="GO:0032259">
    <property type="term" value="P:methylation"/>
    <property type="evidence" value="ECO:0007669"/>
    <property type="project" value="UniProtKB-KW"/>
</dbReference>
<sequence>MAFSPSEVAYLAEHAARIEALAPEIALTKASVFADRARLDAEFGQHARAVSALIAAQRQADGKFPGWWLTDSDAAQQATPALVAAHRARTLAGAGATLVHDVTCSVGSEAPHMVDAGLTWLGSDLDAARLRMARYNLGRDAWLVRADALHPVSAPVARGVVVADPARRKNGRRITDPADLEPPLPALVDAYRSSELAIKCAPGIDYSEWDGLVSVVSLDGGVKETCLYTPGIGAGREAVVLRADGFVDVVRGAGDVVGEGDHRAEGPGEWIVEPDGAVIRAGLVQEWARRHGLWMLDPHIAFLTGRDVPPGYSGFRLREVVQLKKLKAALRAHDAGAVEILVRGVDVDPDALRKKLKLKGTQQRAVIVARVGDDALAYICDAREHRPAA</sequence>
<dbReference type="RefSeq" id="WP_095276041.1">
    <property type="nucleotide sequence ID" value="NZ_CP047655.1"/>
</dbReference>
<dbReference type="GO" id="GO:0008168">
    <property type="term" value="F:methyltransferase activity"/>
    <property type="evidence" value="ECO:0007669"/>
    <property type="project" value="UniProtKB-KW"/>
</dbReference>
<reference evidence="3 5" key="1">
    <citation type="submission" date="2017-08" db="EMBL/GenBank/DDBJ databases">
        <title>Whole genome sequences of 6 clinical strains closest to Corynebacterium imitans.</title>
        <authorList>
            <person name="Bernier A.-M."/>
            <person name="Burdz T."/>
            <person name="Bernard K."/>
        </authorList>
    </citation>
    <scope>NUCLEOTIDE SEQUENCE [LARGE SCALE GENOMIC DNA]</scope>
    <source>
        <strain evidence="3 5">NML92-0415</strain>
    </source>
</reference>
<evidence type="ECO:0000259" key="1">
    <source>
        <dbReference type="Pfam" id="PF18096"/>
    </source>
</evidence>
<dbReference type="Proteomes" id="UP000218041">
    <property type="component" value="Unassembled WGS sequence"/>
</dbReference>
<organism evidence="2 4">
    <name type="scientific">Corynebacterium hadale</name>
    <dbReference type="NCBI Taxonomy" id="2026255"/>
    <lineage>
        <taxon>Bacteria</taxon>
        <taxon>Bacillati</taxon>
        <taxon>Actinomycetota</taxon>
        <taxon>Actinomycetes</taxon>
        <taxon>Mycobacteriales</taxon>
        <taxon>Corynebacteriaceae</taxon>
        <taxon>Corynebacterium</taxon>
    </lineage>
</organism>
<dbReference type="SUPFAM" id="SSF53335">
    <property type="entry name" value="S-adenosyl-L-methionine-dependent methyltransferases"/>
    <property type="match status" value="1"/>
</dbReference>
<keyword evidence="2" id="KW-0489">Methyltransferase</keyword>